<protein>
    <submittedName>
        <fullName evidence="4">Uncharacterized protein</fullName>
    </submittedName>
</protein>
<dbReference type="InterPro" id="IPR002347">
    <property type="entry name" value="SDR_fam"/>
</dbReference>
<dbReference type="PROSITE" id="PS00061">
    <property type="entry name" value="ADH_SHORT"/>
    <property type="match status" value="1"/>
</dbReference>
<keyword evidence="2" id="KW-0521">NADP</keyword>
<evidence type="ECO:0000313" key="4">
    <source>
        <dbReference type="EMBL" id="VUC26686.1"/>
    </source>
</evidence>
<gene>
    <name evidence="4" type="ORF">CLO192961_LOCUS194036</name>
</gene>
<evidence type="ECO:0000313" key="5">
    <source>
        <dbReference type="Proteomes" id="UP000766486"/>
    </source>
</evidence>
<comment type="similarity">
    <text evidence="1">Belongs to the short-chain dehydrogenases/reductases (SDR) family.</text>
</comment>
<reference evidence="4 5" key="1">
    <citation type="submission" date="2019-06" db="EMBL/GenBank/DDBJ databases">
        <authorList>
            <person name="Broberg M."/>
        </authorList>
    </citation>
    <scope>NUCLEOTIDE SEQUENCE [LARGE SCALE GENOMIC DNA]</scope>
</reference>
<evidence type="ECO:0000256" key="1">
    <source>
        <dbReference type="ARBA" id="ARBA00006484"/>
    </source>
</evidence>
<dbReference type="PANTHER" id="PTHR24320">
    <property type="entry name" value="RETINOL DEHYDROGENASE"/>
    <property type="match status" value="1"/>
</dbReference>
<dbReference type="Gene3D" id="3.40.50.720">
    <property type="entry name" value="NAD(P)-binding Rossmann-like Domain"/>
    <property type="match status" value="1"/>
</dbReference>
<dbReference type="Pfam" id="PF00106">
    <property type="entry name" value="adh_short"/>
    <property type="match status" value="1"/>
</dbReference>
<dbReference type="InterPro" id="IPR036291">
    <property type="entry name" value="NAD(P)-bd_dom_sf"/>
</dbReference>
<keyword evidence="3" id="KW-0560">Oxidoreductase</keyword>
<evidence type="ECO:0000256" key="2">
    <source>
        <dbReference type="ARBA" id="ARBA00022857"/>
    </source>
</evidence>
<accession>A0ABY6U8P8</accession>
<dbReference type="SUPFAM" id="SSF51735">
    <property type="entry name" value="NAD(P)-binding Rossmann-fold domains"/>
    <property type="match status" value="1"/>
</dbReference>
<comment type="caution">
    <text evidence="4">The sequence shown here is derived from an EMBL/GenBank/DDBJ whole genome shotgun (WGS) entry which is preliminary data.</text>
</comment>
<sequence>MKPKNFIPERDVPDLSSKVILVTGGNTGLGKQHILELCRHNPGEVWLAARNLEKAKDAVARIQKAVPNAPVKVLELDLSSFSSVKAAAATFIAQCNRLDILVLNAGLMSVPPSTTNDGFEMQFATNFLGHALLTTLLIPTMEQTVAIQGDSSDVRVVGVTSYGYTFAPKKGIEFDLLKTPCERLSDMQRYGQSKLAMIMWLRQLAKHHPEIKTASVHPGLVASDFGTSRDKQYTGIMKFVRGLYTKVVPSVEEGVKNQLWASVAPDVQSGEYYEPVGVSGKLSKMGRNDDLAGKLWIWTEKEIAESAH</sequence>
<dbReference type="InterPro" id="IPR020904">
    <property type="entry name" value="Sc_DH/Rdtase_CS"/>
</dbReference>
<name>A0ABY6U8P8_BIOOC</name>
<dbReference type="EMBL" id="CABFNS010000755">
    <property type="protein sequence ID" value="VUC26686.1"/>
    <property type="molecule type" value="Genomic_DNA"/>
</dbReference>
<dbReference type="PANTHER" id="PTHR24320:SF282">
    <property type="entry name" value="WW DOMAIN-CONTAINING OXIDOREDUCTASE"/>
    <property type="match status" value="1"/>
</dbReference>
<evidence type="ECO:0000256" key="3">
    <source>
        <dbReference type="ARBA" id="ARBA00023002"/>
    </source>
</evidence>
<dbReference type="Proteomes" id="UP000766486">
    <property type="component" value="Unassembled WGS sequence"/>
</dbReference>
<keyword evidence="5" id="KW-1185">Reference proteome</keyword>
<proteinExistence type="inferred from homology"/>
<dbReference type="PRINTS" id="PR00081">
    <property type="entry name" value="GDHRDH"/>
</dbReference>
<organism evidence="4 5">
    <name type="scientific">Bionectria ochroleuca</name>
    <name type="common">Gliocladium roseum</name>
    <dbReference type="NCBI Taxonomy" id="29856"/>
    <lineage>
        <taxon>Eukaryota</taxon>
        <taxon>Fungi</taxon>
        <taxon>Dikarya</taxon>
        <taxon>Ascomycota</taxon>
        <taxon>Pezizomycotina</taxon>
        <taxon>Sordariomycetes</taxon>
        <taxon>Hypocreomycetidae</taxon>
        <taxon>Hypocreales</taxon>
        <taxon>Bionectriaceae</taxon>
        <taxon>Clonostachys</taxon>
    </lineage>
</organism>